<gene>
    <name evidence="1" type="ORF">GCM10023331_33070</name>
</gene>
<name>A0ABP9DHV0_9BACT</name>
<keyword evidence="2" id="KW-1185">Reference proteome</keyword>
<organism evidence="1 2">
    <name type="scientific">Algivirga pacifica</name>
    <dbReference type="NCBI Taxonomy" id="1162670"/>
    <lineage>
        <taxon>Bacteria</taxon>
        <taxon>Pseudomonadati</taxon>
        <taxon>Bacteroidota</taxon>
        <taxon>Cytophagia</taxon>
        <taxon>Cytophagales</taxon>
        <taxon>Flammeovirgaceae</taxon>
        <taxon>Algivirga</taxon>
    </lineage>
</organism>
<accession>A0ABP9DHV0</accession>
<comment type="caution">
    <text evidence="1">The sequence shown here is derived from an EMBL/GenBank/DDBJ whole genome shotgun (WGS) entry which is preliminary data.</text>
</comment>
<sequence length="54" mass="6431">MYLQINFFRALLLKLSKKKSKKHHNKLENIEIILFDGFVISVKGFWISSVGMYR</sequence>
<evidence type="ECO:0000313" key="1">
    <source>
        <dbReference type="EMBL" id="GAA4845677.1"/>
    </source>
</evidence>
<reference evidence="2" key="1">
    <citation type="journal article" date="2019" name="Int. J. Syst. Evol. Microbiol.">
        <title>The Global Catalogue of Microorganisms (GCM) 10K type strain sequencing project: providing services to taxonomists for standard genome sequencing and annotation.</title>
        <authorList>
            <consortium name="The Broad Institute Genomics Platform"/>
            <consortium name="The Broad Institute Genome Sequencing Center for Infectious Disease"/>
            <person name="Wu L."/>
            <person name="Ma J."/>
        </authorList>
    </citation>
    <scope>NUCLEOTIDE SEQUENCE [LARGE SCALE GENOMIC DNA]</scope>
    <source>
        <strain evidence="2">JCM 18326</strain>
    </source>
</reference>
<dbReference type="EMBL" id="BAABJX010000052">
    <property type="protein sequence ID" value="GAA4845677.1"/>
    <property type="molecule type" value="Genomic_DNA"/>
</dbReference>
<evidence type="ECO:0000313" key="2">
    <source>
        <dbReference type="Proteomes" id="UP001500298"/>
    </source>
</evidence>
<protein>
    <submittedName>
        <fullName evidence="1">Uncharacterized protein</fullName>
    </submittedName>
</protein>
<proteinExistence type="predicted"/>
<dbReference type="Proteomes" id="UP001500298">
    <property type="component" value="Unassembled WGS sequence"/>
</dbReference>